<dbReference type="InterPro" id="IPR020846">
    <property type="entry name" value="MFS_dom"/>
</dbReference>
<dbReference type="PANTHER" id="PTHR23504:SF8">
    <property type="entry name" value="TRANSPORTER, PUTATIVE (AFU_ORTHOLOGUE AFUA_1G03730)-RELATED"/>
    <property type="match status" value="1"/>
</dbReference>
<dbReference type="GO" id="GO:0016020">
    <property type="term" value="C:membrane"/>
    <property type="evidence" value="ECO:0007669"/>
    <property type="project" value="UniProtKB-SubCell"/>
</dbReference>
<dbReference type="InterPro" id="IPR036259">
    <property type="entry name" value="MFS_trans_sf"/>
</dbReference>
<feature type="transmembrane region" description="Helical" evidence="7">
    <location>
        <begin position="187"/>
        <end position="209"/>
    </location>
</feature>
<evidence type="ECO:0000256" key="5">
    <source>
        <dbReference type="ARBA" id="ARBA00023136"/>
    </source>
</evidence>
<dbReference type="Gene3D" id="1.20.1250.20">
    <property type="entry name" value="MFS general substrate transporter like domains"/>
    <property type="match status" value="1"/>
</dbReference>
<feature type="transmembrane region" description="Helical" evidence="7">
    <location>
        <begin position="85"/>
        <end position="102"/>
    </location>
</feature>
<dbReference type="Pfam" id="PF07690">
    <property type="entry name" value="MFS_1"/>
    <property type="match status" value="2"/>
</dbReference>
<dbReference type="Proteomes" id="UP001239445">
    <property type="component" value="Unassembled WGS sequence"/>
</dbReference>
<evidence type="ECO:0000256" key="3">
    <source>
        <dbReference type="ARBA" id="ARBA00022692"/>
    </source>
</evidence>
<dbReference type="AlphaFoldDB" id="A0AAJ0BHS5"/>
<feature type="transmembrane region" description="Helical" evidence="7">
    <location>
        <begin position="400"/>
        <end position="425"/>
    </location>
</feature>
<evidence type="ECO:0000313" key="10">
    <source>
        <dbReference type="Proteomes" id="UP001239445"/>
    </source>
</evidence>
<feature type="transmembrane region" description="Helical" evidence="7">
    <location>
        <begin position="108"/>
        <end position="126"/>
    </location>
</feature>
<proteinExistence type="predicted"/>
<keyword evidence="2" id="KW-0813">Transport</keyword>
<dbReference type="GO" id="GO:0022857">
    <property type="term" value="F:transmembrane transporter activity"/>
    <property type="evidence" value="ECO:0007669"/>
    <property type="project" value="InterPro"/>
</dbReference>
<dbReference type="PROSITE" id="PS50850">
    <property type="entry name" value="MFS"/>
    <property type="match status" value="1"/>
</dbReference>
<gene>
    <name evidence="9" type="ORF">QBC47DRAFT_375970</name>
</gene>
<evidence type="ECO:0000256" key="6">
    <source>
        <dbReference type="SAM" id="MobiDB-lite"/>
    </source>
</evidence>
<comment type="subcellular location">
    <subcellularLocation>
        <location evidence="1">Membrane</location>
        <topology evidence="1">Multi-pass membrane protein</topology>
    </subcellularLocation>
</comment>
<protein>
    <submittedName>
        <fullName evidence="9">Protein zinc induced facilitator-LIKE 1</fullName>
    </submittedName>
</protein>
<organism evidence="9 10">
    <name type="scientific">Echria macrotheca</name>
    <dbReference type="NCBI Taxonomy" id="438768"/>
    <lineage>
        <taxon>Eukaryota</taxon>
        <taxon>Fungi</taxon>
        <taxon>Dikarya</taxon>
        <taxon>Ascomycota</taxon>
        <taxon>Pezizomycotina</taxon>
        <taxon>Sordariomycetes</taxon>
        <taxon>Sordariomycetidae</taxon>
        <taxon>Sordariales</taxon>
        <taxon>Schizotheciaceae</taxon>
        <taxon>Echria</taxon>
    </lineage>
</organism>
<accession>A0AAJ0BHS5</accession>
<reference evidence="9" key="1">
    <citation type="submission" date="2023-06" db="EMBL/GenBank/DDBJ databases">
        <title>Genome-scale phylogeny and comparative genomics of the fungal order Sordariales.</title>
        <authorList>
            <consortium name="Lawrence Berkeley National Laboratory"/>
            <person name="Hensen N."/>
            <person name="Bonometti L."/>
            <person name="Westerberg I."/>
            <person name="Brannstrom I.O."/>
            <person name="Guillou S."/>
            <person name="Cros-Aarteil S."/>
            <person name="Calhoun S."/>
            <person name="Haridas S."/>
            <person name="Kuo A."/>
            <person name="Mondo S."/>
            <person name="Pangilinan J."/>
            <person name="Riley R."/>
            <person name="Labutti K."/>
            <person name="Andreopoulos B."/>
            <person name="Lipzen A."/>
            <person name="Chen C."/>
            <person name="Yanf M."/>
            <person name="Daum C."/>
            <person name="Ng V."/>
            <person name="Clum A."/>
            <person name="Steindorff A."/>
            <person name="Ohm R."/>
            <person name="Martin F."/>
            <person name="Silar P."/>
            <person name="Natvig D."/>
            <person name="Lalanne C."/>
            <person name="Gautier V."/>
            <person name="Ament-Velasquez S.L."/>
            <person name="Kruys A."/>
            <person name="Hutchinson M.I."/>
            <person name="Powell A.J."/>
            <person name="Barry K."/>
            <person name="Miller A.N."/>
            <person name="Grigoriev I.V."/>
            <person name="Debuchy R."/>
            <person name="Gladieux P."/>
            <person name="Thoren M.H."/>
            <person name="Johannesson H."/>
        </authorList>
    </citation>
    <scope>NUCLEOTIDE SEQUENCE</scope>
    <source>
        <strain evidence="9">PSN4</strain>
    </source>
</reference>
<feature type="transmembrane region" description="Helical" evidence="7">
    <location>
        <begin position="146"/>
        <end position="167"/>
    </location>
</feature>
<sequence length="567" mass="61714">MVDRKNGPPRLPVQQLAILAVARFAEPLALTSVFPYLPEMIRSFGVDKNEVARWAGFTGAVFSVTQSMTAVPWGRASDKIGRKPTILMGLASTMICFFVWGMSTSLPMAIIVRGIMGGGNGNVGIIRTMVAEMVPEKELQPRAFSIMPLVWSIGSVFGPAFGGFFARPADQYPGLFGNIEFFKKYPFALPNIVACIVFFVSFMTGLLFLKETLEDKRHKPDWGLALGEKLKRSLHRGPKPKQRRRSFVDAEASAPLLARPSTRGSHQRGTAARFTPPSFAEVFSSQTVINLVSYTFLALHSVSYDQVLPVFLNYPVQVPDETNTHLPFKFSGGFGLSSDKIGTIYTIYGIACGIIQFFLFPVLCARFGVLNCFKAATMVFPIVYLLTPYTALLQDPIHRYAAFALLMFTKGVVVIVAFPCTTIMLTNSCVSVRILGTLNGYATAFSGIGRAVGPALTGTIFSAGVQRGYIIAPWWFLAGISLLGAVPAWFIIEGDGPTRSLDTDTDEEEEETLVSGDEQDEMVGIVDAVSDGPSESGEDDDEGPGPLKRSASPYGTADVKKVVPRLR</sequence>
<keyword evidence="10" id="KW-1185">Reference proteome</keyword>
<evidence type="ECO:0000256" key="2">
    <source>
        <dbReference type="ARBA" id="ARBA00022448"/>
    </source>
</evidence>
<evidence type="ECO:0000256" key="1">
    <source>
        <dbReference type="ARBA" id="ARBA00004141"/>
    </source>
</evidence>
<evidence type="ECO:0000259" key="8">
    <source>
        <dbReference type="PROSITE" id="PS50850"/>
    </source>
</evidence>
<feature type="domain" description="Major facilitator superfamily (MFS) profile" evidence="8">
    <location>
        <begin position="15"/>
        <end position="496"/>
    </location>
</feature>
<keyword evidence="4 7" id="KW-1133">Transmembrane helix</keyword>
<feature type="transmembrane region" description="Helical" evidence="7">
    <location>
        <begin position="375"/>
        <end position="393"/>
    </location>
</feature>
<evidence type="ECO:0000256" key="4">
    <source>
        <dbReference type="ARBA" id="ARBA00022989"/>
    </source>
</evidence>
<feature type="transmembrane region" description="Helical" evidence="7">
    <location>
        <begin position="345"/>
        <end position="369"/>
    </location>
</feature>
<dbReference type="EMBL" id="MU839830">
    <property type="protein sequence ID" value="KAK1757428.1"/>
    <property type="molecule type" value="Genomic_DNA"/>
</dbReference>
<feature type="region of interest" description="Disordered" evidence="6">
    <location>
        <begin position="497"/>
        <end position="567"/>
    </location>
</feature>
<feature type="transmembrane region" description="Helical" evidence="7">
    <location>
        <begin position="474"/>
        <end position="492"/>
    </location>
</feature>
<feature type="compositionally biased region" description="Acidic residues" evidence="6">
    <location>
        <begin position="503"/>
        <end position="521"/>
    </location>
</feature>
<dbReference type="PANTHER" id="PTHR23504">
    <property type="entry name" value="MAJOR FACILITATOR SUPERFAMILY DOMAIN-CONTAINING PROTEIN 10"/>
    <property type="match status" value="1"/>
</dbReference>
<comment type="caution">
    <text evidence="9">The sequence shown here is derived from an EMBL/GenBank/DDBJ whole genome shotgun (WGS) entry which is preliminary data.</text>
</comment>
<dbReference type="CDD" id="cd17330">
    <property type="entry name" value="MFS_SLC46_TetA_like"/>
    <property type="match status" value="1"/>
</dbReference>
<name>A0AAJ0BHS5_9PEZI</name>
<keyword evidence="5 7" id="KW-0472">Membrane</keyword>
<dbReference type="InterPro" id="IPR011701">
    <property type="entry name" value="MFS"/>
</dbReference>
<evidence type="ECO:0000313" key="9">
    <source>
        <dbReference type="EMBL" id="KAK1757428.1"/>
    </source>
</evidence>
<keyword evidence="3 7" id="KW-0812">Transmembrane</keyword>
<evidence type="ECO:0000256" key="7">
    <source>
        <dbReference type="SAM" id="Phobius"/>
    </source>
</evidence>
<dbReference type="SUPFAM" id="SSF103473">
    <property type="entry name" value="MFS general substrate transporter"/>
    <property type="match status" value="1"/>
</dbReference>